<gene>
    <name evidence="1" type="ORF">A3I51_05920</name>
</gene>
<organism evidence="1 2">
    <name type="scientific">Candidatus Gottesmanbacteria bacterium RIFCSPLOWO2_02_FULL_38_8</name>
    <dbReference type="NCBI Taxonomy" id="1798397"/>
    <lineage>
        <taxon>Bacteria</taxon>
        <taxon>Candidatus Gottesmaniibacteriota</taxon>
    </lineage>
</organism>
<protein>
    <submittedName>
        <fullName evidence="1">Uncharacterized protein</fullName>
    </submittedName>
</protein>
<evidence type="ECO:0000313" key="1">
    <source>
        <dbReference type="EMBL" id="OGG31018.1"/>
    </source>
</evidence>
<dbReference type="EMBL" id="MFKA01000085">
    <property type="protein sequence ID" value="OGG31018.1"/>
    <property type="molecule type" value="Genomic_DNA"/>
</dbReference>
<proteinExistence type="predicted"/>
<dbReference type="Proteomes" id="UP000179209">
    <property type="component" value="Unassembled WGS sequence"/>
</dbReference>
<sequence length="81" mass="9145">MLPEIITIEKRNLAVEGKTLPPCIPNIKPYKDSPCILRELLKTIIRDPEDPINWHSGARHNVEDSCNNCGQTFSVTVFEAL</sequence>
<name>A0A1F6B271_9BACT</name>
<reference evidence="1 2" key="1">
    <citation type="journal article" date="2016" name="Nat. Commun.">
        <title>Thousands of microbial genomes shed light on interconnected biogeochemical processes in an aquifer system.</title>
        <authorList>
            <person name="Anantharaman K."/>
            <person name="Brown C.T."/>
            <person name="Hug L.A."/>
            <person name="Sharon I."/>
            <person name="Castelle C.J."/>
            <person name="Probst A.J."/>
            <person name="Thomas B.C."/>
            <person name="Singh A."/>
            <person name="Wilkins M.J."/>
            <person name="Karaoz U."/>
            <person name="Brodie E.L."/>
            <person name="Williams K.H."/>
            <person name="Hubbard S.S."/>
            <person name="Banfield J.F."/>
        </authorList>
    </citation>
    <scope>NUCLEOTIDE SEQUENCE [LARGE SCALE GENOMIC DNA]</scope>
</reference>
<accession>A0A1F6B271</accession>
<comment type="caution">
    <text evidence="1">The sequence shown here is derived from an EMBL/GenBank/DDBJ whole genome shotgun (WGS) entry which is preliminary data.</text>
</comment>
<evidence type="ECO:0000313" key="2">
    <source>
        <dbReference type="Proteomes" id="UP000179209"/>
    </source>
</evidence>
<dbReference type="AlphaFoldDB" id="A0A1F6B271"/>